<evidence type="ECO:0000256" key="10">
    <source>
        <dbReference type="SAM" id="SignalP"/>
    </source>
</evidence>
<organism evidence="11 12">
    <name type="scientific">Lottia gigantea</name>
    <name type="common">Giant owl limpet</name>
    <dbReference type="NCBI Taxonomy" id="225164"/>
    <lineage>
        <taxon>Eukaryota</taxon>
        <taxon>Metazoa</taxon>
        <taxon>Spiralia</taxon>
        <taxon>Lophotrochozoa</taxon>
        <taxon>Mollusca</taxon>
        <taxon>Gastropoda</taxon>
        <taxon>Patellogastropoda</taxon>
        <taxon>Lottioidea</taxon>
        <taxon>Lottiidae</taxon>
        <taxon>Lottia</taxon>
    </lineage>
</organism>
<feature type="transmembrane region" description="Helical" evidence="9">
    <location>
        <begin position="385"/>
        <end position="408"/>
    </location>
</feature>
<keyword evidence="12" id="KW-1185">Reference proteome</keyword>
<keyword evidence="2" id="KW-0433">Leucine-rich repeat</keyword>
<dbReference type="KEGG" id="lgi:LOTGIDRAFT_158760"/>
<dbReference type="AlphaFoldDB" id="V4CAH8"/>
<comment type="subcellular location">
    <subcellularLocation>
        <location evidence="1">Membrane</location>
        <topology evidence="1">Single-pass membrane protein</topology>
    </subcellularLocation>
</comment>
<sequence>MVSFIAVVRSLCIFLVILTLVLAVTPPNVIQCPHLCGCPSKTLVICEGKVDKLTYIPRIPATTRKLVFRGNLVPEIYRDTFKNITFQSGNRVEILDLSNNGIVFISTMAFSKLTYLKELDLSKNYLRDPDGLQKALVGLRFIHVHRLMLHHMDLGDDSIPSNLFEPLTYLNSIQTIDMSDNVLNEFDFQTLVNLTSLEELILSSNRISGLTDKSFDGMNLIKTIDLSSSNFQDFVTFSEDIMSTLLPKTLEILSLRNSILGNVPRFNSSNITELDLSENKITKLHLEDIANYPSLRVLNLNSNRLTRISEGTIPPSIQDQLIAVGFADNPLLCSCDIAWLHNWMVKEPLKFLTMGTQIECLSEETGSFILLEDYKPTNCGSISHVTLTITIACCVIVVIIIAVLIFCYRKRIKLFCYVCTRKRGGEQLVLSDNVGI</sequence>
<dbReference type="CTD" id="20237867"/>
<dbReference type="PROSITE" id="PS51450">
    <property type="entry name" value="LRR"/>
    <property type="match status" value="3"/>
</dbReference>
<keyword evidence="4 10" id="KW-0732">Signal</keyword>
<evidence type="ECO:0000256" key="6">
    <source>
        <dbReference type="ARBA" id="ARBA00022989"/>
    </source>
</evidence>
<dbReference type="Gene3D" id="3.80.10.10">
    <property type="entry name" value="Ribonuclease Inhibitor"/>
    <property type="match status" value="2"/>
</dbReference>
<dbReference type="OrthoDB" id="676979at2759"/>
<dbReference type="STRING" id="225164.V4CAH8"/>
<dbReference type="SMART" id="SM00365">
    <property type="entry name" value="LRR_SD22"/>
    <property type="match status" value="3"/>
</dbReference>
<evidence type="ECO:0000313" key="11">
    <source>
        <dbReference type="EMBL" id="ESO98809.1"/>
    </source>
</evidence>
<name>V4CAH8_LOTGI</name>
<dbReference type="PANTHER" id="PTHR24365:SF541">
    <property type="entry name" value="PROTEIN TOLL-RELATED"/>
    <property type="match status" value="1"/>
</dbReference>
<dbReference type="SMART" id="SM00369">
    <property type="entry name" value="LRR_TYP"/>
    <property type="match status" value="4"/>
</dbReference>
<evidence type="ECO:0008006" key="13">
    <source>
        <dbReference type="Google" id="ProtNLM"/>
    </source>
</evidence>
<dbReference type="OMA" id="SFNDMVT"/>
<dbReference type="PANTHER" id="PTHR24365">
    <property type="entry name" value="TOLL-LIKE RECEPTOR"/>
    <property type="match status" value="1"/>
</dbReference>
<accession>V4CAH8</accession>
<keyword evidence="3 9" id="KW-0812">Transmembrane</keyword>
<dbReference type="InterPro" id="IPR001611">
    <property type="entry name" value="Leu-rich_rpt"/>
</dbReference>
<feature type="signal peptide" evidence="10">
    <location>
        <begin position="1"/>
        <end position="23"/>
    </location>
</feature>
<dbReference type="SUPFAM" id="SSF52058">
    <property type="entry name" value="L domain-like"/>
    <property type="match status" value="1"/>
</dbReference>
<dbReference type="EMBL" id="KB201205">
    <property type="protein sequence ID" value="ESO98809.1"/>
    <property type="molecule type" value="Genomic_DNA"/>
</dbReference>
<dbReference type="GO" id="GO:0005886">
    <property type="term" value="C:plasma membrane"/>
    <property type="evidence" value="ECO:0007669"/>
    <property type="project" value="TreeGrafter"/>
</dbReference>
<keyword evidence="6 9" id="KW-1133">Transmembrane helix</keyword>
<dbReference type="InterPro" id="IPR003591">
    <property type="entry name" value="Leu-rich_rpt_typical-subtyp"/>
</dbReference>
<evidence type="ECO:0000256" key="4">
    <source>
        <dbReference type="ARBA" id="ARBA00022729"/>
    </source>
</evidence>
<dbReference type="Proteomes" id="UP000030746">
    <property type="component" value="Unassembled WGS sequence"/>
</dbReference>
<protein>
    <recommendedName>
        <fullName evidence="13">LRRCT domain-containing protein</fullName>
    </recommendedName>
</protein>
<dbReference type="GO" id="GO:0038023">
    <property type="term" value="F:signaling receptor activity"/>
    <property type="evidence" value="ECO:0007669"/>
    <property type="project" value="TreeGrafter"/>
</dbReference>
<keyword evidence="7 9" id="KW-0472">Membrane</keyword>
<dbReference type="GO" id="GO:0007165">
    <property type="term" value="P:signal transduction"/>
    <property type="evidence" value="ECO:0007669"/>
    <property type="project" value="TreeGrafter"/>
</dbReference>
<feature type="chain" id="PRO_5004717942" description="LRRCT domain-containing protein" evidence="10">
    <location>
        <begin position="24"/>
        <end position="436"/>
    </location>
</feature>
<keyword evidence="8" id="KW-0325">Glycoprotein</keyword>
<dbReference type="GeneID" id="20237867"/>
<evidence type="ECO:0000313" key="12">
    <source>
        <dbReference type="Proteomes" id="UP000030746"/>
    </source>
</evidence>
<evidence type="ECO:0000256" key="2">
    <source>
        <dbReference type="ARBA" id="ARBA00022614"/>
    </source>
</evidence>
<gene>
    <name evidence="11" type="ORF">LOTGIDRAFT_158760</name>
</gene>
<evidence type="ECO:0000256" key="9">
    <source>
        <dbReference type="SAM" id="Phobius"/>
    </source>
</evidence>
<evidence type="ECO:0000256" key="5">
    <source>
        <dbReference type="ARBA" id="ARBA00022737"/>
    </source>
</evidence>
<proteinExistence type="predicted"/>
<evidence type="ECO:0000256" key="7">
    <source>
        <dbReference type="ARBA" id="ARBA00023136"/>
    </source>
</evidence>
<dbReference type="Pfam" id="PF13855">
    <property type="entry name" value="LRR_8"/>
    <property type="match status" value="2"/>
</dbReference>
<dbReference type="RefSeq" id="XP_009050445.1">
    <property type="nucleotide sequence ID" value="XM_009052197.1"/>
</dbReference>
<evidence type="ECO:0000256" key="8">
    <source>
        <dbReference type="ARBA" id="ARBA00023180"/>
    </source>
</evidence>
<reference evidence="11 12" key="1">
    <citation type="journal article" date="2013" name="Nature">
        <title>Insights into bilaterian evolution from three spiralian genomes.</title>
        <authorList>
            <person name="Simakov O."/>
            <person name="Marletaz F."/>
            <person name="Cho S.J."/>
            <person name="Edsinger-Gonzales E."/>
            <person name="Havlak P."/>
            <person name="Hellsten U."/>
            <person name="Kuo D.H."/>
            <person name="Larsson T."/>
            <person name="Lv J."/>
            <person name="Arendt D."/>
            <person name="Savage R."/>
            <person name="Osoegawa K."/>
            <person name="de Jong P."/>
            <person name="Grimwood J."/>
            <person name="Chapman J.A."/>
            <person name="Shapiro H."/>
            <person name="Aerts A."/>
            <person name="Otillar R.P."/>
            <person name="Terry A.Y."/>
            <person name="Boore J.L."/>
            <person name="Grigoriev I.V."/>
            <person name="Lindberg D.R."/>
            <person name="Seaver E.C."/>
            <person name="Weisblat D.A."/>
            <person name="Putnam N.H."/>
            <person name="Rokhsar D.S."/>
        </authorList>
    </citation>
    <scope>NUCLEOTIDE SEQUENCE [LARGE SCALE GENOMIC DNA]</scope>
</reference>
<evidence type="ECO:0000256" key="1">
    <source>
        <dbReference type="ARBA" id="ARBA00004167"/>
    </source>
</evidence>
<evidence type="ECO:0000256" key="3">
    <source>
        <dbReference type="ARBA" id="ARBA00022692"/>
    </source>
</evidence>
<dbReference type="HOGENOM" id="CLU_000288_18_24_1"/>
<dbReference type="Pfam" id="PF00560">
    <property type="entry name" value="LRR_1"/>
    <property type="match status" value="1"/>
</dbReference>
<dbReference type="InterPro" id="IPR032675">
    <property type="entry name" value="LRR_dom_sf"/>
</dbReference>
<keyword evidence="5" id="KW-0677">Repeat</keyword>